<dbReference type="Pfam" id="PF11706">
    <property type="entry name" value="zf-CGNR"/>
    <property type="match status" value="1"/>
</dbReference>
<dbReference type="SUPFAM" id="SSF160904">
    <property type="entry name" value="Jann2411-like"/>
    <property type="match status" value="1"/>
</dbReference>
<dbReference type="InterPro" id="IPR010852">
    <property type="entry name" value="ABATE"/>
</dbReference>
<sequence>MLHPFPGGALALDFPGTLRFRHRSEPREDLSAPQRLGEWFQQAGITQDEIPLGPADLDAALRLREAVYRLVLARMADEPYDTDALALVNEYARKPTPVPQLTAEGRQMEATAEQAFAAVAQDTVTVLSGSDASLFKECSNPECSQIFLDRSQGGRREWCAMDPCGNKVKAAAYRARKRAAGRKALAGRTR</sequence>
<reference evidence="2 3" key="1">
    <citation type="submission" date="2024-01" db="EMBL/GenBank/DDBJ databases">
        <title>Genome mining of biosynthetic gene clusters to explore secondary metabolites of Streptomyces sp.</title>
        <authorList>
            <person name="Baig A."/>
            <person name="Ajitkumar Shintre N."/>
            <person name="Kumar H."/>
            <person name="Anbarasu A."/>
            <person name="Ramaiah S."/>
        </authorList>
    </citation>
    <scope>NUCLEOTIDE SEQUENCE [LARGE SCALE GENOMIC DNA]</scope>
    <source>
        <strain evidence="2 3">A57</strain>
    </source>
</reference>
<name>A0ABV5EAK4_9ACTN</name>
<gene>
    <name evidence="2" type="ORF">VSS16_14225</name>
</gene>
<feature type="domain" description="Zinc finger CGNR" evidence="1">
    <location>
        <begin position="136"/>
        <end position="177"/>
    </location>
</feature>
<evidence type="ECO:0000259" key="1">
    <source>
        <dbReference type="Pfam" id="PF11706"/>
    </source>
</evidence>
<accession>A0ABV5EAK4</accession>
<organism evidence="2 3">
    <name type="scientific">Streptomyces broussonetiae</name>
    <dbReference type="NCBI Taxonomy" id="2686304"/>
    <lineage>
        <taxon>Bacteria</taxon>
        <taxon>Bacillati</taxon>
        <taxon>Actinomycetota</taxon>
        <taxon>Actinomycetes</taxon>
        <taxon>Kitasatosporales</taxon>
        <taxon>Streptomycetaceae</taxon>
        <taxon>Streptomyces</taxon>
    </lineage>
</organism>
<dbReference type="PANTHER" id="PTHR35525:SF3">
    <property type="entry name" value="BLL6575 PROTEIN"/>
    <property type="match status" value="1"/>
</dbReference>
<keyword evidence="3" id="KW-1185">Reference proteome</keyword>
<dbReference type="InterPro" id="IPR021005">
    <property type="entry name" value="Znf_CGNR"/>
</dbReference>
<dbReference type="Pfam" id="PF07336">
    <property type="entry name" value="ABATE"/>
    <property type="match status" value="1"/>
</dbReference>
<evidence type="ECO:0000313" key="2">
    <source>
        <dbReference type="EMBL" id="MFB8773872.1"/>
    </source>
</evidence>
<proteinExistence type="predicted"/>
<evidence type="ECO:0000313" key="3">
    <source>
        <dbReference type="Proteomes" id="UP001585080"/>
    </source>
</evidence>
<dbReference type="RefSeq" id="WP_376732644.1">
    <property type="nucleotide sequence ID" value="NZ_JAYMRP010000010.1"/>
</dbReference>
<dbReference type="EMBL" id="JAYMRP010000010">
    <property type="protein sequence ID" value="MFB8773872.1"/>
    <property type="molecule type" value="Genomic_DNA"/>
</dbReference>
<comment type="caution">
    <text evidence="2">The sequence shown here is derived from an EMBL/GenBank/DDBJ whole genome shotgun (WGS) entry which is preliminary data.</text>
</comment>
<dbReference type="Proteomes" id="UP001585080">
    <property type="component" value="Unassembled WGS sequence"/>
</dbReference>
<dbReference type="PANTHER" id="PTHR35525">
    <property type="entry name" value="BLL6575 PROTEIN"/>
    <property type="match status" value="1"/>
</dbReference>
<dbReference type="InterPro" id="IPR023286">
    <property type="entry name" value="ABATE_dom_sf"/>
</dbReference>
<protein>
    <submittedName>
        <fullName evidence="2">CGNR zinc finger domain-containing protein</fullName>
    </submittedName>
</protein>
<dbReference type="Gene3D" id="1.10.3300.10">
    <property type="entry name" value="Jann2411-like domain"/>
    <property type="match status" value="1"/>
</dbReference>